<dbReference type="CDD" id="cd05246">
    <property type="entry name" value="dTDP_GD_SDR_e"/>
    <property type="match status" value="1"/>
</dbReference>
<evidence type="ECO:0000256" key="6">
    <source>
        <dbReference type="ARBA" id="ARBA00023239"/>
    </source>
</evidence>
<evidence type="ECO:0000313" key="8">
    <source>
        <dbReference type="EMBL" id="PPK31303.1"/>
    </source>
</evidence>
<dbReference type="InterPro" id="IPR005888">
    <property type="entry name" value="dTDP_Gluc_deHydtase"/>
</dbReference>
<accession>A0A2S6F1I4</accession>
<evidence type="ECO:0000256" key="2">
    <source>
        <dbReference type="ARBA" id="ARBA00001911"/>
    </source>
</evidence>
<dbReference type="EMBL" id="PQWY01000010">
    <property type="protein sequence ID" value="PPK31303.1"/>
    <property type="molecule type" value="Genomic_DNA"/>
</dbReference>
<dbReference type="Proteomes" id="UP000239239">
    <property type="component" value="Unassembled WGS sequence"/>
</dbReference>
<evidence type="ECO:0000256" key="1">
    <source>
        <dbReference type="ARBA" id="ARBA00001539"/>
    </source>
</evidence>
<protein>
    <recommendedName>
        <fullName evidence="4 7">dTDP-glucose 4,6-dehydratase</fullName>
        <ecNumber evidence="4 7">4.2.1.46</ecNumber>
    </recommendedName>
</protein>
<dbReference type="AlphaFoldDB" id="A0A2S6F1I4"/>
<comment type="caution">
    <text evidence="8">The sequence shown here is derived from an EMBL/GenBank/DDBJ whole genome shotgun (WGS) entry which is preliminary data.</text>
</comment>
<keyword evidence="5" id="KW-0520">NAD</keyword>
<evidence type="ECO:0000256" key="4">
    <source>
        <dbReference type="ARBA" id="ARBA00011990"/>
    </source>
</evidence>
<name>A0A2S6F1I4_LEGPN</name>
<dbReference type="Gene3D" id="3.40.50.720">
    <property type="entry name" value="NAD(P)-binding Rossmann-like Domain"/>
    <property type="match status" value="1"/>
</dbReference>
<evidence type="ECO:0000256" key="5">
    <source>
        <dbReference type="ARBA" id="ARBA00023027"/>
    </source>
</evidence>
<reference evidence="8 9" key="1">
    <citation type="submission" date="2018-02" db="EMBL/GenBank/DDBJ databases">
        <title>Draft genome sequences of four Legionella pneumophila clinical strains isolated in Ontario.</title>
        <authorList>
            <person name="Fortuna A."/>
            <person name="Ramnarine R."/>
            <person name="Li A."/>
            <person name="Frantz C."/>
            <person name="Mallo G."/>
        </authorList>
    </citation>
    <scope>NUCLEOTIDE SEQUENCE [LARGE SCALE GENOMIC DNA]</scope>
    <source>
        <strain evidence="8 9">LG61</strain>
    </source>
</reference>
<dbReference type="InterPro" id="IPR036291">
    <property type="entry name" value="NAD(P)-bd_dom_sf"/>
</dbReference>
<dbReference type="Pfam" id="PF16363">
    <property type="entry name" value="GDP_Man_Dehyd"/>
    <property type="match status" value="1"/>
</dbReference>
<dbReference type="SUPFAM" id="SSF51735">
    <property type="entry name" value="NAD(P)-binding Rossmann-fold domains"/>
    <property type="match status" value="1"/>
</dbReference>
<dbReference type="PANTHER" id="PTHR43000">
    <property type="entry name" value="DTDP-D-GLUCOSE 4,6-DEHYDRATASE-RELATED"/>
    <property type="match status" value="1"/>
</dbReference>
<gene>
    <name evidence="8" type="primary">rfbB</name>
    <name evidence="8" type="ORF">C3928_04515</name>
</gene>
<keyword evidence="6 7" id="KW-0456">Lyase</keyword>
<dbReference type="GO" id="GO:0009225">
    <property type="term" value="P:nucleotide-sugar metabolic process"/>
    <property type="evidence" value="ECO:0007669"/>
    <property type="project" value="InterPro"/>
</dbReference>
<evidence type="ECO:0000256" key="3">
    <source>
        <dbReference type="ARBA" id="ARBA00008178"/>
    </source>
</evidence>
<dbReference type="RefSeq" id="WP_011214962.1">
    <property type="nucleotide sequence ID" value="NZ_CP117814.1"/>
</dbReference>
<dbReference type="FunFam" id="3.40.50.720:FF:000304">
    <property type="entry name" value="UDP-glucose 4,6-dehydratase"/>
    <property type="match status" value="1"/>
</dbReference>
<comment type="catalytic activity">
    <reaction evidence="1 7">
        <text>dTDP-alpha-D-glucose = dTDP-4-dehydro-6-deoxy-alpha-D-glucose + H2O</text>
        <dbReference type="Rhea" id="RHEA:17221"/>
        <dbReference type="ChEBI" id="CHEBI:15377"/>
        <dbReference type="ChEBI" id="CHEBI:57477"/>
        <dbReference type="ChEBI" id="CHEBI:57649"/>
        <dbReference type="EC" id="4.2.1.46"/>
    </reaction>
</comment>
<evidence type="ECO:0000313" key="9">
    <source>
        <dbReference type="Proteomes" id="UP000239239"/>
    </source>
</evidence>
<dbReference type="OrthoDB" id="9803010at2"/>
<comment type="similarity">
    <text evidence="3 7">Belongs to the NAD(P)-dependent epimerase/dehydratase family. dTDP-glucose dehydratase subfamily.</text>
</comment>
<proteinExistence type="inferred from homology"/>
<organism evidence="8 9">
    <name type="scientific">Legionella pneumophila</name>
    <dbReference type="NCBI Taxonomy" id="446"/>
    <lineage>
        <taxon>Bacteria</taxon>
        <taxon>Pseudomonadati</taxon>
        <taxon>Pseudomonadota</taxon>
        <taxon>Gammaproteobacteria</taxon>
        <taxon>Legionellales</taxon>
        <taxon>Legionellaceae</taxon>
        <taxon>Legionella</taxon>
    </lineage>
</organism>
<sequence length="359" mass="41168">MICQMLSTILQKSKNHTMKNQMNNLLVTGAAGFIGSNFVKFMNDKYPEIKIISLDKLTYAGNKANLSEMAECKNHLFVQGNILDKSLVLSLLREYEIDTLVHFAAESHVDNSIDNPQIFLETNVIGTFTLLEAARIYWLNERQWDKSKCRFHHVSTDEVYGSLEREEPAFTEKNSYQPNSPYSASKASSDHIVRAYYHTYGLPVTTSNCSNNYGPNQHKEKLIPKVVYACVNQLPITVYGNGSNIRDWLYVMDHCEAIDTIIQKGVLGEVYNIGGNNELDNLSLIKMICQMMDDLKPMEKPYHSLITFVEDRKGHDKRYAIDNSKIQKELGWVPQGDFVHKLSNTVQYYLTRYEHEINV</sequence>
<dbReference type="EC" id="4.2.1.46" evidence="4 7"/>
<comment type="cofactor">
    <cofactor evidence="2 7">
        <name>NAD(+)</name>
        <dbReference type="ChEBI" id="CHEBI:57540"/>
    </cofactor>
</comment>
<dbReference type="Gene3D" id="3.90.25.10">
    <property type="entry name" value="UDP-galactose 4-epimerase, domain 1"/>
    <property type="match status" value="1"/>
</dbReference>
<dbReference type="GO" id="GO:0008460">
    <property type="term" value="F:dTDP-glucose 4,6-dehydratase activity"/>
    <property type="evidence" value="ECO:0007669"/>
    <property type="project" value="UniProtKB-EC"/>
</dbReference>
<evidence type="ECO:0000256" key="7">
    <source>
        <dbReference type="RuleBase" id="RU004473"/>
    </source>
</evidence>
<dbReference type="InterPro" id="IPR016040">
    <property type="entry name" value="NAD(P)-bd_dom"/>
</dbReference>
<dbReference type="NCBIfam" id="TIGR01181">
    <property type="entry name" value="dTDP_gluc_dehyt"/>
    <property type="match status" value="1"/>
</dbReference>